<accession>A0A2P8FG74</accession>
<dbReference type="Gene3D" id="1.20.1550.10">
    <property type="entry name" value="DsbB-like"/>
    <property type="match status" value="1"/>
</dbReference>
<dbReference type="SUPFAM" id="SSF158442">
    <property type="entry name" value="DsbB-like"/>
    <property type="match status" value="1"/>
</dbReference>
<gene>
    <name evidence="6" type="ORF">CLV88_103356</name>
</gene>
<dbReference type="GO" id="GO:0016020">
    <property type="term" value="C:membrane"/>
    <property type="evidence" value="ECO:0007669"/>
    <property type="project" value="UniProtKB-SubCell"/>
</dbReference>
<dbReference type="GO" id="GO:0015035">
    <property type="term" value="F:protein-disulfide reductase activity"/>
    <property type="evidence" value="ECO:0007669"/>
    <property type="project" value="InterPro"/>
</dbReference>
<evidence type="ECO:0000313" key="6">
    <source>
        <dbReference type="EMBL" id="PSL20707.1"/>
    </source>
</evidence>
<sequence>MMISRRTLILLLTAFSVSMILGAWAFQYIGGYPPCKLCYYQRYPHWGAAGFGILALLFSGVALPYLAALAAATTGAIGVFHSGVERGLWEGPSTCTSGSIENLSADELFNQIMTAPMVRCDEIPWEMLGLTMANLNAIFSLGAAILWLYAARMRT</sequence>
<protein>
    <submittedName>
        <fullName evidence="6">Disulfide bond formation protein DsbB</fullName>
    </submittedName>
</protein>
<comment type="subcellular location">
    <subcellularLocation>
        <location evidence="1">Membrane</location>
        <topology evidence="1">Multi-pass membrane protein</topology>
    </subcellularLocation>
</comment>
<evidence type="ECO:0000256" key="2">
    <source>
        <dbReference type="ARBA" id="ARBA00022692"/>
    </source>
</evidence>
<evidence type="ECO:0000256" key="1">
    <source>
        <dbReference type="ARBA" id="ARBA00004141"/>
    </source>
</evidence>
<keyword evidence="7" id="KW-1185">Reference proteome</keyword>
<dbReference type="Proteomes" id="UP000240418">
    <property type="component" value="Unassembled WGS sequence"/>
</dbReference>
<dbReference type="Pfam" id="PF02600">
    <property type="entry name" value="DsbB"/>
    <property type="match status" value="1"/>
</dbReference>
<dbReference type="GO" id="GO:0006457">
    <property type="term" value="P:protein folding"/>
    <property type="evidence" value="ECO:0007669"/>
    <property type="project" value="InterPro"/>
</dbReference>
<evidence type="ECO:0000256" key="4">
    <source>
        <dbReference type="ARBA" id="ARBA00023136"/>
    </source>
</evidence>
<dbReference type="InterPro" id="IPR023380">
    <property type="entry name" value="DsbB-like_sf"/>
</dbReference>
<keyword evidence="3 5" id="KW-1133">Transmembrane helix</keyword>
<comment type="caution">
    <text evidence="6">The sequence shown here is derived from an EMBL/GenBank/DDBJ whole genome shotgun (WGS) entry which is preliminary data.</text>
</comment>
<keyword evidence="2 5" id="KW-0812">Transmembrane</keyword>
<feature type="transmembrane region" description="Helical" evidence="5">
    <location>
        <begin position="127"/>
        <end position="150"/>
    </location>
</feature>
<dbReference type="InterPro" id="IPR024199">
    <property type="entry name" value="Uncharacterised_DsbB"/>
</dbReference>
<evidence type="ECO:0000313" key="7">
    <source>
        <dbReference type="Proteomes" id="UP000240418"/>
    </source>
</evidence>
<dbReference type="EMBL" id="PYGJ01000003">
    <property type="protein sequence ID" value="PSL20707.1"/>
    <property type="molecule type" value="Genomic_DNA"/>
</dbReference>
<dbReference type="PIRSF" id="PIRSF033913">
    <property type="entry name" value="S-S_format_DsbB"/>
    <property type="match status" value="1"/>
</dbReference>
<evidence type="ECO:0000256" key="5">
    <source>
        <dbReference type="SAM" id="Phobius"/>
    </source>
</evidence>
<keyword evidence="4 5" id="KW-0472">Membrane</keyword>
<feature type="transmembrane region" description="Helical" evidence="5">
    <location>
        <begin position="49"/>
        <end position="72"/>
    </location>
</feature>
<dbReference type="AlphaFoldDB" id="A0A2P8FG74"/>
<evidence type="ECO:0000256" key="3">
    <source>
        <dbReference type="ARBA" id="ARBA00022989"/>
    </source>
</evidence>
<proteinExistence type="predicted"/>
<dbReference type="InterPro" id="IPR003752">
    <property type="entry name" value="DiS_bond_form_DsbB/BdbC"/>
</dbReference>
<name>A0A2P8FG74_9RHOB</name>
<reference evidence="6 7" key="1">
    <citation type="submission" date="2018-03" db="EMBL/GenBank/DDBJ databases">
        <title>Genomic Encyclopedia of Archaeal and Bacterial Type Strains, Phase II (KMG-II): from individual species to whole genera.</title>
        <authorList>
            <person name="Goeker M."/>
        </authorList>
    </citation>
    <scope>NUCLEOTIDE SEQUENCE [LARGE SCALE GENOMIC DNA]</scope>
    <source>
        <strain evidence="6 7">DSM 100673</strain>
    </source>
</reference>
<organism evidence="6 7">
    <name type="scientific">Shimia abyssi</name>
    <dbReference type="NCBI Taxonomy" id="1662395"/>
    <lineage>
        <taxon>Bacteria</taxon>
        <taxon>Pseudomonadati</taxon>
        <taxon>Pseudomonadota</taxon>
        <taxon>Alphaproteobacteria</taxon>
        <taxon>Rhodobacterales</taxon>
        <taxon>Roseobacteraceae</taxon>
    </lineage>
</organism>